<dbReference type="InterPro" id="IPR052021">
    <property type="entry name" value="Type-I_RS_S_subunit"/>
</dbReference>
<dbReference type="AlphaFoldDB" id="A0A328UE83"/>
<sequence length="374" mass="42252">MARLGDVATYINGYAFKPEDWSDTGLPIIRIQDLTGNSYQANRYNGEYAPKYEVNDGDVLISWSASLGVYIWHGEKALLNQHIFKVVFDKTDISKSFFVHQVENILEKAASSAHGATMKHLTKPVFDALPFYLPPLDKQRKIAAVLDKVSGLIAKRRQQLEKLDEMVKARFVEMFGTLSHPSQKFKYDILKNLCRKITDGKHGGCTPQLGSGRYFVGAREIFDDTVHYETAPEIAIDEFEKDYKRCNLEIGDLLIVNTGATIGKSAIACDFRAQHTLLQKSVALLKVKSELINPVFLKYCYRVNETMYKVESASAQPNLLLSKINTTSIYVPPMALQNQFAAFIEQTEKSKTTISHSLEKLEILKKALMQEYFG</sequence>
<dbReference type="PANTHER" id="PTHR30408:SF12">
    <property type="entry name" value="TYPE I RESTRICTION ENZYME MJAVIII SPECIFICITY SUBUNIT"/>
    <property type="match status" value="1"/>
</dbReference>
<evidence type="ECO:0000313" key="5">
    <source>
        <dbReference type="EMBL" id="RAQ29331.1"/>
    </source>
</evidence>
<organism evidence="5 6">
    <name type="scientific">Hydrogeniiclostridium mannosilyticum</name>
    <dbReference type="NCBI Taxonomy" id="2764322"/>
    <lineage>
        <taxon>Bacteria</taxon>
        <taxon>Bacillati</taxon>
        <taxon>Bacillota</taxon>
        <taxon>Clostridia</taxon>
        <taxon>Eubacteriales</taxon>
        <taxon>Acutalibacteraceae</taxon>
        <taxon>Hydrogeniiclostridium</taxon>
    </lineage>
</organism>
<dbReference type="Gene3D" id="3.90.220.20">
    <property type="entry name" value="DNA methylase specificity domains"/>
    <property type="match status" value="2"/>
</dbReference>
<evidence type="ECO:0000256" key="2">
    <source>
        <dbReference type="ARBA" id="ARBA00022747"/>
    </source>
</evidence>
<dbReference type="RefSeq" id="WP_112332562.1">
    <property type="nucleotide sequence ID" value="NZ_QLYR01000003.1"/>
</dbReference>
<keyword evidence="3" id="KW-0238">DNA-binding</keyword>
<keyword evidence="2" id="KW-0680">Restriction system</keyword>
<dbReference type="GO" id="GO:0009307">
    <property type="term" value="P:DNA restriction-modification system"/>
    <property type="evidence" value="ECO:0007669"/>
    <property type="project" value="UniProtKB-KW"/>
</dbReference>
<keyword evidence="5" id="KW-0378">Hydrolase</keyword>
<comment type="caution">
    <text evidence="5">The sequence shown here is derived from an EMBL/GenBank/DDBJ whole genome shotgun (WGS) entry which is preliminary data.</text>
</comment>
<evidence type="ECO:0000256" key="1">
    <source>
        <dbReference type="ARBA" id="ARBA00010923"/>
    </source>
</evidence>
<reference evidence="5 6" key="1">
    <citation type="submission" date="2018-06" db="EMBL/GenBank/DDBJ databases">
        <title>Noncontiguous genome sequence of Ruminococcaceae bacterium ASD2818.</title>
        <authorList>
            <person name="Chaplin A.V."/>
            <person name="Sokolova S.R."/>
            <person name="Kochetkova T.O."/>
            <person name="Goltsov A.Y."/>
            <person name="Trofimov D.Y."/>
            <person name="Efimov B.A."/>
        </authorList>
    </citation>
    <scope>NUCLEOTIDE SEQUENCE [LARGE SCALE GENOMIC DNA]</scope>
    <source>
        <strain evidence="5 6">ASD2818</strain>
    </source>
</reference>
<keyword evidence="5" id="KW-0255">Endonuclease</keyword>
<dbReference type="SUPFAM" id="SSF116734">
    <property type="entry name" value="DNA methylase specificity domain"/>
    <property type="match status" value="2"/>
</dbReference>
<dbReference type="GO" id="GO:0003677">
    <property type="term" value="F:DNA binding"/>
    <property type="evidence" value="ECO:0007669"/>
    <property type="project" value="UniProtKB-KW"/>
</dbReference>
<proteinExistence type="inferred from homology"/>
<dbReference type="InterPro" id="IPR044946">
    <property type="entry name" value="Restrct_endonuc_typeI_TRD_sf"/>
</dbReference>
<dbReference type="GO" id="GO:0004519">
    <property type="term" value="F:endonuclease activity"/>
    <property type="evidence" value="ECO:0007669"/>
    <property type="project" value="UniProtKB-KW"/>
</dbReference>
<dbReference type="CDD" id="cd17254">
    <property type="entry name" value="RMtype1_S_FclI-TRD1-CR1_like"/>
    <property type="match status" value="1"/>
</dbReference>
<gene>
    <name evidence="5" type="ORF">DPQ25_07585</name>
</gene>
<dbReference type="PANTHER" id="PTHR30408">
    <property type="entry name" value="TYPE-1 RESTRICTION ENZYME ECOKI SPECIFICITY PROTEIN"/>
    <property type="match status" value="1"/>
</dbReference>
<evidence type="ECO:0000256" key="3">
    <source>
        <dbReference type="ARBA" id="ARBA00023125"/>
    </source>
</evidence>
<protein>
    <submittedName>
        <fullName evidence="5">Restriction endonuclease subunit S</fullName>
    </submittedName>
</protein>
<keyword evidence="5" id="KW-0540">Nuclease</keyword>
<name>A0A328UE83_9FIRM</name>
<dbReference type="InterPro" id="IPR000055">
    <property type="entry name" value="Restrct_endonuc_typeI_TRD"/>
</dbReference>
<evidence type="ECO:0000259" key="4">
    <source>
        <dbReference type="Pfam" id="PF01420"/>
    </source>
</evidence>
<dbReference type="EMBL" id="QLYR01000003">
    <property type="protein sequence ID" value="RAQ29331.1"/>
    <property type="molecule type" value="Genomic_DNA"/>
</dbReference>
<dbReference type="Proteomes" id="UP000249377">
    <property type="component" value="Unassembled WGS sequence"/>
</dbReference>
<accession>A0A328UE83</accession>
<evidence type="ECO:0000313" key="6">
    <source>
        <dbReference type="Proteomes" id="UP000249377"/>
    </source>
</evidence>
<dbReference type="Pfam" id="PF01420">
    <property type="entry name" value="Methylase_S"/>
    <property type="match status" value="2"/>
</dbReference>
<comment type="similarity">
    <text evidence="1">Belongs to the type-I restriction system S methylase family.</text>
</comment>
<feature type="domain" description="Type I restriction modification DNA specificity" evidence="4">
    <location>
        <begin position="3"/>
        <end position="161"/>
    </location>
</feature>
<feature type="domain" description="Type I restriction modification DNA specificity" evidence="4">
    <location>
        <begin position="234"/>
        <end position="357"/>
    </location>
</feature>
<keyword evidence="6" id="KW-1185">Reference proteome</keyword>